<dbReference type="Gene3D" id="1.10.1330.10">
    <property type="entry name" value="Dockerin domain"/>
    <property type="match status" value="1"/>
</dbReference>
<dbReference type="GO" id="GO:0003796">
    <property type="term" value="F:lysozyme activity"/>
    <property type="evidence" value="ECO:0007669"/>
    <property type="project" value="InterPro"/>
</dbReference>
<keyword evidence="5" id="KW-1185">Reference proteome</keyword>
<dbReference type="AlphaFoldDB" id="A0A1I0MBD9"/>
<dbReference type="Proteomes" id="UP000199701">
    <property type="component" value="Unassembled WGS sequence"/>
</dbReference>
<dbReference type="PANTHER" id="PTHR34135">
    <property type="entry name" value="LYSOZYME"/>
    <property type="match status" value="1"/>
</dbReference>
<dbReference type="PROSITE" id="PS51904">
    <property type="entry name" value="GLYCOSYL_HYDROL_F25_2"/>
    <property type="match status" value="1"/>
</dbReference>
<organism evidence="4 5">
    <name type="scientific">[Clostridium] fimetarium</name>
    <dbReference type="NCBI Taxonomy" id="99656"/>
    <lineage>
        <taxon>Bacteria</taxon>
        <taxon>Bacillati</taxon>
        <taxon>Bacillota</taxon>
        <taxon>Clostridia</taxon>
        <taxon>Lachnospirales</taxon>
        <taxon>Lachnospiraceae</taxon>
    </lineage>
</organism>
<dbReference type="PANTHER" id="PTHR34135:SF2">
    <property type="entry name" value="LYSOZYME"/>
    <property type="match status" value="1"/>
</dbReference>
<dbReference type="EMBL" id="FOJI01000001">
    <property type="protein sequence ID" value="SEV85777.1"/>
    <property type="molecule type" value="Genomic_DNA"/>
</dbReference>
<dbReference type="STRING" id="99656.SAMN05421659_101384"/>
<dbReference type="InterPro" id="IPR036439">
    <property type="entry name" value="Dockerin_dom_sf"/>
</dbReference>
<feature type="chain" id="PRO_5011600209" evidence="2">
    <location>
        <begin position="29"/>
        <end position="413"/>
    </location>
</feature>
<reference evidence="4 5" key="1">
    <citation type="submission" date="2016-10" db="EMBL/GenBank/DDBJ databases">
        <authorList>
            <person name="de Groot N.N."/>
        </authorList>
    </citation>
    <scope>NUCLEOTIDE SEQUENCE [LARGE SCALE GENOMIC DNA]</scope>
    <source>
        <strain evidence="4 5">DSM 9179</strain>
    </source>
</reference>
<accession>A0A1I0MBD9</accession>
<sequence length="413" mass="46024">MKKNIFKKINILVIVIVALLCVPLNANAANFKDGSRVLGDVTNDKNIDIFDILQIQRHISGTLVLTGDDFVAADVTSNNVVDIFDVLSVQRYILGETTHFIHSYTATVIQKRTCTDDEITKYTCLCGDTYNAVTAKATGHIPGVAQIDADGNYVIKCTVCNETITLIEKYTGWFETNDSKYYYNSGVKETGWNSINGRKYYFSNEGVLQSKSGIDVSSHQGTIDWAAVKADGIDYAIIRIGYGDDIAGTVEPGQDDSTALYNMKECERLGIPYGVYLYSYALTTDEAKSEAAHLIRMLIGRNPTMGVYYDIEATDYYEKHGFDIVANRSLLNEFCNIVMSTLKENGYSPGVYSFFNFFAENLDIPTLNADKLWVAFWDIKESPFGNWNMWQYTSNGTVSGIGGRVDMDVLIPN</sequence>
<evidence type="ECO:0000313" key="5">
    <source>
        <dbReference type="Proteomes" id="UP000199701"/>
    </source>
</evidence>
<dbReference type="InterPro" id="IPR002105">
    <property type="entry name" value="Dockerin_1_rpt"/>
</dbReference>
<evidence type="ECO:0000259" key="3">
    <source>
        <dbReference type="PROSITE" id="PS51766"/>
    </source>
</evidence>
<evidence type="ECO:0000256" key="2">
    <source>
        <dbReference type="SAM" id="SignalP"/>
    </source>
</evidence>
<dbReference type="PROSITE" id="PS51766">
    <property type="entry name" value="DOCKERIN"/>
    <property type="match status" value="1"/>
</dbReference>
<dbReference type="InterPro" id="IPR017853">
    <property type="entry name" value="GH"/>
</dbReference>
<proteinExistence type="inferred from homology"/>
<dbReference type="Pfam" id="PF01183">
    <property type="entry name" value="Glyco_hydro_25"/>
    <property type="match status" value="1"/>
</dbReference>
<name>A0A1I0MBD9_9FIRM</name>
<dbReference type="Pfam" id="PF00404">
    <property type="entry name" value="Dockerin_1"/>
    <property type="match status" value="1"/>
</dbReference>
<gene>
    <name evidence="4" type="ORF">SAMN05421659_101384</name>
</gene>
<keyword evidence="4" id="KW-0378">Hydrolase</keyword>
<dbReference type="OrthoDB" id="9783374at2"/>
<dbReference type="Gene3D" id="3.20.20.80">
    <property type="entry name" value="Glycosidases"/>
    <property type="match status" value="1"/>
</dbReference>
<dbReference type="SUPFAM" id="SSF69360">
    <property type="entry name" value="Cell wall binding repeat"/>
    <property type="match status" value="1"/>
</dbReference>
<dbReference type="Gene3D" id="2.10.270.10">
    <property type="entry name" value="Cholin Binding"/>
    <property type="match status" value="1"/>
</dbReference>
<dbReference type="SUPFAM" id="SSF63446">
    <property type="entry name" value="Type I dockerin domain"/>
    <property type="match status" value="1"/>
</dbReference>
<dbReference type="GO" id="GO:0000272">
    <property type="term" value="P:polysaccharide catabolic process"/>
    <property type="evidence" value="ECO:0007669"/>
    <property type="project" value="InterPro"/>
</dbReference>
<dbReference type="GO" id="GO:0009253">
    <property type="term" value="P:peptidoglycan catabolic process"/>
    <property type="evidence" value="ECO:0007669"/>
    <property type="project" value="InterPro"/>
</dbReference>
<dbReference type="SUPFAM" id="SSF51445">
    <property type="entry name" value="(Trans)glycosidases"/>
    <property type="match status" value="1"/>
</dbReference>
<feature type="signal peptide" evidence="2">
    <location>
        <begin position="1"/>
        <end position="28"/>
    </location>
</feature>
<feature type="domain" description="Dockerin" evidence="3">
    <location>
        <begin position="34"/>
        <end position="102"/>
    </location>
</feature>
<evidence type="ECO:0000313" key="4">
    <source>
        <dbReference type="EMBL" id="SEV85777.1"/>
    </source>
</evidence>
<evidence type="ECO:0000256" key="1">
    <source>
        <dbReference type="ARBA" id="ARBA00010646"/>
    </source>
</evidence>
<keyword evidence="2" id="KW-0732">Signal</keyword>
<comment type="similarity">
    <text evidence="1">Belongs to the glycosyl hydrolase 25 family.</text>
</comment>
<dbReference type="CDD" id="cd14256">
    <property type="entry name" value="Dockerin_I"/>
    <property type="match status" value="1"/>
</dbReference>
<dbReference type="InterPro" id="IPR002053">
    <property type="entry name" value="Glyco_hydro_25"/>
</dbReference>
<dbReference type="CDD" id="cd06414">
    <property type="entry name" value="GH25_LytC-like"/>
    <property type="match status" value="1"/>
</dbReference>
<dbReference type="InterPro" id="IPR016134">
    <property type="entry name" value="Dockerin_dom"/>
</dbReference>
<protein>
    <submittedName>
        <fullName evidence="4">Glycosyl hydrolases family 25</fullName>
    </submittedName>
</protein>
<dbReference type="RefSeq" id="WP_092449996.1">
    <property type="nucleotide sequence ID" value="NZ_FOJI01000001.1"/>
</dbReference>
<dbReference type="GO" id="GO:0016998">
    <property type="term" value="P:cell wall macromolecule catabolic process"/>
    <property type="evidence" value="ECO:0007669"/>
    <property type="project" value="InterPro"/>
</dbReference>